<proteinExistence type="predicted"/>
<comment type="caution">
    <text evidence="2">The sequence shown here is derived from an EMBL/GenBank/DDBJ whole genome shotgun (WGS) entry which is preliminary data.</text>
</comment>
<keyword evidence="1" id="KW-0812">Transmembrane</keyword>
<keyword evidence="1" id="KW-0472">Membrane</keyword>
<evidence type="ECO:0000256" key="1">
    <source>
        <dbReference type="SAM" id="Phobius"/>
    </source>
</evidence>
<feature type="transmembrane region" description="Helical" evidence="1">
    <location>
        <begin position="12"/>
        <end position="37"/>
    </location>
</feature>
<accession>A0A829HQ70</accession>
<dbReference type="EMBL" id="ATFQ01000040">
    <property type="protein sequence ID" value="EPQ20986.1"/>
    <property type="molecule type" value="Genomic_DNA"/>
</dbReference>
<dbReference type="Proteomes" id="UP000014969">
    <property type="component" value="Unassembled WGS sequence"/>
</dbReference>
<organism evidence="2 3">
    <name type="scientific">Mycobacteroides abscessus subsp. bolletii CRM-0020</name>
    <dbReference type="NCBI Taxonomy" id="1306401"/>
    <lineage>
        <taxon>Bacteria</taxon>
        <taxon>Bacillati</taxon>
        <taxon>Actinomycetota</taxon>
        <taxon>Actinomycetes</taxon>
        <taxon>Mycobacteriales</taxon>
        <taxon>Mycobacteriaceae</taxon>
        <taxon>Mycobacteroides</taxon>
        <taxon>Mycobacteroides abscessus</taxon>
    </lineage>
</organism>
<dbReference type="AlphaFoldDB" id="A0A829HQ70"/>
<protein>
    <submittedName>
        <fullName evidence="2">Uncharacterized protein</fullName>
    </submittedName>
</protein>
<gene>
    <name evidence="2" type="ORF">J108_23525</name>
</gene>
<evidence type="ECO:0000313" key="3">
    <source>
        <dbReference type="Proteomes" id="UP000014969"/>
    </source>
</evidence>
<reference evidence="2 3" key="1">
    <citation type="journal article" date="2013" name="Genome Announc.">
        <title>Genome Sequence of an Epidemic Isolate of Mycobacterium abscessus subsp. bolletii from Rio de Janeiro, Brazil.</title>
        <authorList>
            <person name="Davidson R.M."/>
            <person name="Reynolds P.R."/>
            <person name="Farias-Hesson E."/>
            <person name="Duarte R.S."/>
            <person name="Jackson M."/>
            <person name="Strong M."/>
        </authorList>
    </citation>
    <scope>NUCLEOTIDE SEQUENCE [LARGE SCALE GENOMIC DNA]</scope>
    <source>
        <strain evidence="2 3">CRM-0020</strain>
    </source>
</reference>
<sequence length="115" mass="12679">MVWFSTSMTGAQIVIAVATLIVSAITALMVYSSTFAATGQREQQSRREEWWRRFEFSMNLALDPENPAKRRIGVRAIRALSQSPLAGNDEFALLASVVDILVFGQDNGAEGEADR</sequence>
<keyword evidence="1" id="KW-1133">Transmembrane helix</keyword>
<name>A0A829HQ70_9MYCO</name>
<evidence type="ECO:0000313" key="2">
    <source>
        <dbReference type="EMBL" id="EPQ20986.1"/>
    </source>
</evidence>